<gene>
    <name evidence="2" type="ORF">LITE_LOCUS45823</name>
</gene>
<dbReference type="PANTHER" id="PTHR31286">
    <property type="entry name" value="GLYCINE-RICH CELL WALL STRUCTURAL PROTEIN 1.8-LIKE"/>
    <property type="match status" value="1"/>
</dbReference>
<feature type="compositionally biased region" description="Polar residues" evidence="1">
    <location>
        <begin position="230"/>
        <end position="239"/>
    </location>
</feature>
<proteinExistence type="predicted"/>
<evidence type="ECO:0000313" key="3">
    <source>
        <dbReference type="Proteomes" id="UP001154282"/>
    </source>
</evidence>
<organism evidence="2 3">
    <name type="scientific">Linum tenue</name>
    <dbReference type="NCBI Taxonomy" id="586396"/>
    <lineage>
        <taxon>Eukaryota</taxon>
        <taxon>Viridiplantae</taxon>
        <taxon>Streptophyta</taxon>
        <taxon>Embryophyta</taxon>
        <taxon>Tracheophyta</taxon>
        <taxon>Spermatophyta</taxon>
        <taxon>Magnoliopsida</taxon>
        <taxon>eudicotyledons</taxon>
        <taxon>Gunneridae</taxon>
        <taxon>Pentapetalae</taxon>
        <taxon>rosids</taxon>
        <taxon>fabids</taxon>
        <taxon>Malpighiales</taxon>
        <taxon>Linaceae</taxon>
        <taxon>Linum</taxon>
    </lineage>
</organism>
<feature type="region of interest" description="Disordered" evidence="1">
    <location>
        <begin position="124"/>
        <end position="155"/>
    </location>
</feature>
<dbReference type="AlphaFoldDB" id="A0AAV0R131"/>
<evidence type="ECO:0000313" key="2">
    <source>
        <dbReference type="EMBL" id="CAI0551134.1"/>
    </source>
</evidence>
<dbReference type="EMBL" id="CAMGYJ010000010">
    <property type="protein sequence ID" value="CAI0551134.1"/>
    <property type="molecule type" value="Genomic_DNA"/>
</dbReference>
<protein>
    <recommendedName>
        <fullName evidence="4">DUF4283 domain-containing protein</fullName>
    </recommendedName>
</protein>
<evidence type="ECO:0008006" key="4">
    <source>
        <dbReference type="Google" id="ProtNLM"/>
    </source>
</evidence>
<sequence length="239" mass="27058">MIGENYLTVHMWDKDFNPYNHEILSTLVWARLLDLPAHYFHPDAMMKIAQRIGKLLRVDHATSTGARLDYARVCVQVDITKPLLLQFKIHGIKYFIQYEGLENICLQCGTYAARGRCACTPPTKMDQETVSPPDPHELAEQMGNPPSQRPPEKEQVYNEWVIAKKKVKARKDTPNGKAGKQPQRGFEHAASDKTGSRFSVLSEEENVDIPRGVNTTDVIGSSGKLKGDNLRQNNQNTKW</sequence>
<dbReference type="PANTHER" id="PTHR31286:SF99">
    <property type="entry name" value="DUF4283 DOMAIN-CONTAINING PROTEIN"/>
    <property type="match status" value="1"/>
</dbReference>
<dbReference type="InterPro" id="IPR040256">
    <property type="entry name" value="At4g02000-like"/>
</dbReference>
<accession>A0AAV0R131</accession>
<feature type="compositionally biased region" description="Basic and acidic residues" evidence="1">
    <location>
        <begin position="185"/>
        <end position="195"/>
    </location>
</feature>
<feature type="region of interest" description="Disordered" evidence="1">
    <location>
        <begin position="168"/>
        <end position="198"/>
    </location>
</feature>
<dbReference type="Proteomes" id="UP001154282">
    <property type="component" value="Unassembled WGS sequence"/>
</dbReference>
<feature type="region of interest" description="Disordered" evidence="1">
    <location>
        <begin position="212"/>
        <end position="239"/>
    </location>
</feature>
<comment type="caution">
    <text evidence="2">The sequence shown here is derived from an EMBL/GenBank/DDBJ whole genome shotgun (WGS) entry which is preliminary data.</text>
</comment>
<evidence type="ECO:0000256" key="1">
    <source>
        <dbReference type="SAM" id="MobiDB-lite"/>
    </source>
</evidence>
<name>A0AAV0R131_9ROSI</name>
<keyword evidence="3" id="KW-1185">Reference proteome</keyword>
<reference evidence="2" key="1">
    <citation type="submission" date="2022-08" db="EMBL/GenBank/DDBJ databases">
        <authorList>
            <person name="Gutierrez-Valencia J."/>
        </authorList>
    </citation>
    <scope>NUCLEOTIDE SEQUENCE</scope>
</reference>